<dbReference type="Proteomes" id="UP000006281">
    <property type="component" value="Chromosome"/>
</dbReference>
<evidence type="ECO:0000313" key="4">
    <source>
        <dbReference type="Proteomes" id="UP000006281"/>
    </source>
</evidence>
<feature type="chain" id="PRO_5039140648" evidence="1">
    <location>
        <begin position="20"/>
        <end position="172"/>
    </location>
</feature>
<feature type="domain" description="DUF305" evidence="2">
    <location>
        <begin position="35"/>
        <end position="168"/>
    </location>
</feature>
<dbReference type="STRING" id="1179773.BN6_26320"/>
<sequence length="172" mass="18509">MIRKSLVGALAALTFLVPAGCGSQPPAAPTHNDADVTFAREMIPHHQGALDMAKLAEGRTANPELLALAKRVEQAQEPEIRTLTAWLREWGANPSADHGAHGTGSGLDSLEGERFDRKFLELMIVHHQDAVEMARTELAEGRHQPAKDLAQRIVAGQEAEIGEMQGLLEVAG</sequence>
<dbReference type="RefSeq" id="WP_015100057.1">
    <property type="nucleotide sequence ID" value="NC_019673.1"/>
</dbReference>
<dbReference type="BioCyc" id="SESP1179773:BN6_RS12765-MONOMER"/>
<evidence type="ECO:0000256" key="1">
    <source>
        <dbReference type="SAM" id="SignalP"/>
    </source>
</evidence>
<feature type="signal peptide" evidence="1">
    <location>
        <begin position="1"/>
        <end position="19"/>
    </location>
</feature>
<proteinExistence type="predicted"/>
<name>K0JQX3_SACES</name>
<dbReference type="KEGG" id="sesp:BN6_26320"/>
<accession>K0JQX3</accession>
<dbReference type="OrthoDB" id="26872at2"/>
<protein>
    <submittedName>
        <fullName evidence="3">Putative secreted protein</fullName>
    </submittedName>
</protein>
<reference evidence="3 4" key="1">
    <citation type="journal article" date="2012" name="BMC Genomics">
        <title>Complete genome sequence of Saccharothrix espanaensis DSM 44229T and comparison to the other completely sequenced Pseudonocardiaceae.</title>
        <authorList>
            <person name="Strobel T."/>
            <person name="Al-Dilaimi A."/>
            <person name="Blom J."/>
            <person name="Gessner A."/>
            <person name="Kalinowski J."/>
            <person name="Luzhetska M."/>
            <person name="Puhler A."/>
            <person name="Szczepanowski R."/>
            <person name="Bechthold A."/>
            <person name="Ruckert C."/>
        </authorList>
    </citation>
    <scope>NUCLEOTIDE SEQUENCE [LARGE SCALE GENOMIC DNA]</scope>
    <source>
        <strain evidence="4">ATCC 51144 / DSM 44229 / JCM 9112 / NBRC 15066 / NRRL 15764</strain>
    </source>
</reference>
<dbReference type="EMBL" id="HE804045">
    <property type="protein sequence ID" value="CCH29945.1"/>
    <property type="molecule type" value="Genomic_DNA"/>
</dbReference>
<dbReference type="AlphaFoldDB" id="K0JQX3"/>
<dbReference type="PANTHER" id="PTHR36933">
    <property type="entry name" value="SLL0788 PROTEIN"/>
    <property type="match status" value="1"/>
</dbReference>
<organism evidence="3 4">
    <name type="scientific">Saccharothrix espanaensis (strain ATCC 51144 / DSM 44229 / JCM 9112 / NBRC 15066 / NRRL 15764)</name>
    <dbReference type="NCBI Taxonomy" id="1179773"/>
    <lineage>
        <taxon>Bacteria</taxon>
        <taxon>Bacillati</taxon>
        <taxon>Actinomycetota</taxon>
        <taxon>Actinomycetes</taxon>
        <taxon>Pseudonocardiales</taxon>
        <taxon>Pseudonocardiaceae</taxon>
        <taxon>Saccharothrix</taxon>
    </lineage>
</organism>
<dbReference type="eggNOG" id="COG3544">
    <property type="taxonomic scope" value="Bacteria"/>
</dbReference>
<dbReference type="HOGENOM" id="CLU_074343_1_1_11"/>
<dbReference type="InterPro" id="IPR012347">
    <property type="entry name" value="Ferritin-like"/>
</dbReference>
<dbReference type="Pfam" id="PF03713">
    <property type="entry name" value="DUF305"/>
    <property type="match status" value="1"/>
</dbReference>
<dbReference type="Gene3D" id="1.20.1260.10">
    <property type="match status" value="1"/>
</dbReference>
<evidence type="ECO:0000259" key="2">
    <source>
        <dbReference type="Pfam" id="PF03713"/>
    </source>
</evidence>
<dbReference type="PANTHER" id="PTHR36933:SF1">
    <property type="entry name" value="SLL0788 PROTEIN"/>
    <property type="match status" value="1"/>
</dbReference>
<gene>
    <name evidence="3" type="ordered locus">BN6_26320</name>
</gene>
<keyword evidence="4" id="KW-1185">Reference proteome</keyword>
<keyword evidence="1" id="KW-0732">Signal</keyword>
<dbReference type="PATRIC" id="fig|1179773.3.peg.2630"/>
<dbReference type="InterPro" id="IPR005183">
    <property type="entry name" value="DUF305_CopM-like"/>
</dbReference>
<evidence type="ECO:0000313" key="3">
    <source>
        <dbReference type="EMBL" id="CCH29945.1"/>
    </source>
</evidence>